<keyword evidence="3" id="KW-1185">Reference proteome</keyword>
<reference evidence="2 3" key="1">
    <citation type="journal article" date="2019" name="Nat. Ecol. Evol.">
        <title>Megaphylogeny resolves global patterns of mushroom evolution.</title>
        <authorList>
            <person name="Varga T."/>
            <person name="Krizsan K."/>
            <person name="Foldi C."/>
            <person name="Dima B."/>
            <person name="Sanchez-Garcia M."/>
            <person name="Sanchez-Ramirez S."/>
            <person name="Szollosi G.J."/>
            <person name="Szarkandi J.G."/>
            <person name="Papp V."/>
            <person name="Albert L."/>
            <person name="Andreopoulos W."/>
            <person name="Angelini C."/>
            <person name="Antonin V."/>
            <person name="Barry K.W."/>
            <person name="Bougher N.L."/>
            <person name="Buchanan P."/>
            <person name="Buyck B."/>
            <person name="Bense V."/>
            <person name="Catcheside P."/>
            <person name="Chovatia M."/>
            <person name="Cooper J."/>
            <person name="Damon W."/>
            <person name="Desjardin D."/>
            <person name="Finy P."/>
            <person name="Geml J."/>
            <person name="Haridas S."/>
            <person name="Hughes K."/>
            <person name="Justo A."/>
            <person name="Karasinski D."/>
            <person name="Kautmanova I."/>
            <person name="Kiss B."/>
            <person name="Kocsube S."/>
            <person name="Kotiranta H."/>
            <person name="LaButti K.M."/>
            <person name="Lechner B.E."/>
            <person name="Liimatainen K."/>
            <person name="Lipzen A."/>
            <person name="Lukacs Z."/>
            <person name="Mihaltcheva S."/>
            <person name="Morgado L.N."/>
            <person name="Niskanen T."/>
            <person name="Noordeloos M.E."/>
            <person name="Ohm R.A."/>
            <person name="Ortiz-Santana B."/>
            <person name="Ovrebo C."/>
            <person name="Racz N."/>
            <person name="Riley R."/>
            <person name="Savchenko A."/>
            <person name="Shiryaev A."/>
            <person name="Soop K."/>
            <person name="Spirin V."/>
            <person name="Szebenyi C."/>
            <person name="Tomsovsky M."/>
            <person name="Tulloss R.E."/>
            <person name="Uehling J."/>
            <person name="Grigoriev I.V."/>
            <person name="Vagvolgyi C."/>
            <person name="Papp T."/>
            <person name="Martin F.M."/>
            <person name="Miettinen O."/>
            <person name="Hibbett D.S."/>
            <person name="Nagy L.G."/>
        </authorList>
    </citation>
    <scope>NUCLEOTIDE SEQUENCE [LARGE SCALE GENOMIC DNA]</scope>
    <source>
        <strain evidence="2 3">CBS 166.37</strain>
    </source>
</reference>
<proteinExistence type="predicted"/>
<dbReference type="AlphaFoldDB" id="A0A5C3MCY8"/>
<dbReference type="EMBL" id="ML213601">
    <property type="protein sequence ID" value="TFK39021.1"/>
    <property type="molecule type" value="Genomic_DNA"/>
</dbReference>
<evidence type="ECO:0000313" key="3">
    <source>
        <dbReference type="Proteomes" id="UP000308652"/>
    </source>
</evidence>
<protein>
    <submittedName>
        <fullName evidence="2">Uncharacterized protein</fullName>
    </submittedName>
</protein>
<evidence type="ECO:0000256" key="1">
    <source>
        <dbReference type="SAM" id="SignalP"/>
    </source>
</evidence>
<feature type="chain" id="PRO_5023130311" evidence="1">
    <location>
        <begin position="23"/>
        <end position="88"/>
    </location>
</feature>
<organism evidence="2 3">
    <name type="scientific">Crucibulum laeve</name>
    <dbReference type="NCBI Taxonomy" id="68775"/>
    <lineage>
        <taxon>Eukaryota</taxon>
        <taxon>Fungi</taxon>
        <taxon>Dikarya</taxon>
        <taxon>Basidiomycota</taxon>
        <taxon>Agaricomycotina</taxon>
        <taxon>Agaricomycetes</taxon>
        <taxon>Agaricomycetidae</taxon>
        <taxon>Agaricales</taxon>
        <taxon>Agaricineae</taxon>
        <taxon>Nidulariaceae</taxon>
        <taxon>Crucibulum</taxon>
    </lineage>
</organism>
<dbReference type="Proteomes" id="UP000308652">
    <property type="component" value="Unassembled WGS sequence"/>
</dbReference>
<gene>
    <name evidence="2" type="ORF">BDQ12DRAFT_682877</name>
</gene>
<name>A0A5C3MCY8_9AGAR</name>
<evidence type="ECO:0000313" key="2">
    <source>
        <dbReference type="EMBL" id="TFK39021.1"/>
    </source>
</evidence>
<sequence length="88" mass="9382">MQFRTSFTVAFLSLVSICSVAALDIQYCAGSSSSGICRGYDQPTLGFSCHAIESVISNSVTQIINLGTTSSSPLRQISCTIFKSVLYT</sequence>
<keyword evidence="1" id="KW-0732">Signal</keyword>
<feature type="signal peptide" evidence="1">
    <location>
        <begin position="1"/>
        <end position="22"/>
    </location>
</feature>
<accession>A0A5C3MCY8</accession>